<name>G9X1Q9_9FIRM</name>
<reference evidence="2 5" key="1">
    <citation type="submission" date="2011-08" db="EMBL/GenBank/DDBJ databases">
        <title>The Genome Sequence of Eubacteriaceae bacterium ACC19a.</title>
        <authorList>
            <consortium name="The Broad Institute Genome Sequencing Platform"/>
            <person name="Earl A."/>
            <person name="Ward D."/>
            <person name="Feldgarden M."/>
            <person name="Gevers D."/>
            <person name="Sizova M."/>
            <person name="Hazen A."/>
            <person name="Epstein S."/>
            <person name="Young S.K."/>
            <person name="Zeng Q."/>
            <person name="Gargeya S."/>
            <person name="Fitzgerald M."/>
            <person name="Haas B."/>
            <person name="Abouelleil A."/>
            <person name="Alvarado L."/>
            <person name="Arachchi H.M."/>
            <person name="Berlin A."/>
            <person name="Brown A."/>
            <person name="Chapman S.B."/>
            <person name="Chen Z."/>
            <person name="Dunbar C."/>
            <person name="Freedman E."/>
            <person name="Gearin G."/>
            <person name="Gellesch M."/>
            <person name="Goldberg J."/>
            <person name="Griggs A."/>
            <person name="Gujja S."/>
            <person name="Heiman D."/>
            <person name="Howarth C."/>
            <person name="Larson L."/>
            <person name="Lui A."/>
            <person name="MacDonald P.J.P."/>
            <person name="Montmayeur A."/>
            <person name="Murphy C."/>
            <person name="Neiman D."/>
            <person name="Pearson M."/>
            <person name="Priest M."/>
            <person name="Roberts A."/>
            <person name="Saif S."/>
            <person name="Shea T."/>
            <person name="Shenoy N."/>
            <person name="Sisk P."/>
            <person name="Stolte C."/>
            <person name="Sykes S."/>
            <person name="Wortman J."/>
            <person name="Nusbaum C."/>
            <person name="Birren B."/>
        </authorList>
    </citation>
    <scope>NUCLEOTIDE SEQUENCE [LARGE SCALE GENOMIC DNA]</scope>
    <source>
        <strain evidence="2 5">ACC19a</strain>
    </source>
</reference>
<reference evidence="3 4" key="2">
    <citation type="submission" date="2011-08" db="EMBL/GenBank/DDBJ databases">
        <title>The Genome Sequence of Eubacteriaceae bacterium CM5.</title>
        <authorList>
            <consortium name="The Broad Institute Genome Sequencing Platform"/>
            <person name="Earl A."/>
            <person name="Ward D."/>
            <person name="Feldgarden M."/>
            <person name="Gevers D."/>
            <person name="Sizova M."/>
            <person name="Hazen A."/>
            <person name="Epstein S."/>
            <person name="Young S.K."/>
            <person name="Zeng Q."/>
            <person name="Gargeya S."/>
            <person name="Fitzgerald M."/>
            <person name="Haas B."/>
            <person name="Abouelleil A."/>
            <person name="Alvarado L."/>
            <person name="Arachchi H.M."/>
            <person name="Berlin A."/>
            <person name="Brown A."/>
            <person name="Chapman S.B."/>
            <person name="Chen Z."/>
            <person name="Dunbar C."/>
            <person name="Freedman E."/>
            <person name="Gearin G."/>
            <person name="Gellesch M."/>
            <person name="Goldberg J."/>
            <person name="Griggs A."/>
            <person name="Gujja S."/>
            <person name="Heiman D."/>
            <person name="Howarth C."/>
            <person name="Larson L."/>
            <person name="Lui A."/>
            <person name="MacDonald P.J.P."/>
            <person name="Montmayeur A."/>
            <person name="Murphy C."/>
            <person name="Neiman D."/>
            <person name="Pearson M."/>
            <person name="Priest M."/>
            <person name="Roberts A."/>
            <person name="Saif S."/>
            <person name="Shea T."/>
            <person name="Shenoy N."/>
            <person name="Sisk P."/>
            <person name="Stolte C."/>
            <person name="Sykes S."/>
            <person name="Wortman J."/>
            <person name="Nusbaum C."/>
            <person name="Birren B."/>
        </authorList>
    </citation>
    <scope>NUCLEOTIDE SEQUENCE [LARGE SCALE GENOMIC DNA]</scope>
    <source>
        <strain evidence="3 4">CM5</strain>
    </source>
</reference>
<accession>G9X1Q9</accession>
<gene>
    <name evidence="3" type="ORF">HMPREF9628_00212</name>
    <name evidence="2" type="ORF">HMPREF9629_00332</name>
</gene>
<dbReference type="Proteomes" id="UP000003379">
    <property type="component" value="Unassembled WGS sequence"/>
</dbReference>
<evidence type="ECO:0000256" key="1">
    <source>
        <dbReference type="SAM" id="Phobius"/>
    </source>
</evidence>
<accession>G9XC04</accession>
<sequence length="38" mass="4634">MYMPAKTIESAINIDVLIKFFNNIFVFFLKIKQIYYQK</sequence>
<evidence type="ECO:0000313" key="2">
    <source>
        <dbReference type="EMBL" id="EHL13032.1"/>
    </source>
</evidence>
<dbReference type="AlphaFoldDB" id="G9X1Q9"/>
<feature type="transmembrane region" description="Helical" evidence="1">
    <location>
        <begin position="12"/>
        <end position="29"/>
    </location>
</feature>
<dbReference type="EMBL" id="AFZE01000045">
    <property type="protein sequence ID" value="EHL13032.1"/>
    <property type="molecule type" value="Genomic_DNA"/>
</dbReference>
<dbReference type="EMBL" id="AFZG01000019">
    <property type="protein sequence ID" value="EHL19491.1"/>
    <property type="molecule type" value="Genomic_DNA"/>
</dbReference>
<evidence type="ECO:0000313" key="3">
    <source>
        <dbReference type="EMBL" id="EHL19491.1"/>
    </source>
</evidence>
<dbReference type="BioCyc" id="EBAC796937-HMP:GMGH-332-MONOMER"/>
<proteinExistence type="predicted"/>
<keyword evidence="1" id="KW-1133">Transmembrane helix</keyword>
<comment type="caution">
    <text evidence="2">The sequence shown here is derived from an EMBL/GenBank/DDBJ whole genome shotgun (WGS) entry which is preliminary data.</text>
</comment>
<evidence type="ECO:0000313" key="5">
    <source>
        <dbReference type="Proteomes" id="UP000006437"/>
    </source>
</evidence>
<keyword evidence="1" id="KW-0472">Membrane</keyword>
<dbReference type="Proteomes" id="UP000006437">
    <property type="component" value="Unassembled WGS sequence"/>
</dbReference>
<organism evidence="2 5">
    <name type="scientific">Peptoanaerobacter stomatis</name>
    <dbReference type="NCBI Taxonomy" id="796937"/>
    <lineage>
        <taxon>Bacteria</taxon>
        <taxon>Bacillati</taxon>
        <taxon>Bacillota</taxon>
        <taxon>Clostridia</taxon>
        <taxon>Peptostreptococcales</taxon>
        <taxon>Filifactoraceae</taxon>
        <taxon>Peptoanaerobacter</taxon>
    </lineage>
</organism>
<evidence type="ECO:0000313" key="4">
    <source>
        <dbReference type="Proteomes" id="UP000003379"/>
    </source>
</evidence>
<dbReference type="HOGENOM" id="CLU_3331277_0_0_9"/>
<keyword evidence="1" id="KW-0812">Transmembrane</keyword>
<protein>
    <submittedName>
        <fullName evidence="2">Uncharacterized protein</fullName>
    </submittedName>
</protein>